<proteinExistence type="predicted"/>
<evidence type="ECO:0000313" key="1">
    <source>
        <dbReference type="EMBL" id="SHI68391.1"/>
    </source>
</evidence>
<reference evidence="2" key="1">
    <citation type="submission" date="2016-11" db="EMBL/GenBank/DDBJ databases">
        <authorList>
            <person name="Varghese N."/>
            <person name="Submissions S."/>
        </authorList>
    </citation>
    <scope>NUCLEOTIDE SEQUENCE [LARGE SCALE GENOMIC DNA]</scope>
    <source>
        <strain evidence="2">DSM 22623</strain>
    </source>
</reference>
<accession>A0A1M6D5I2</accession>
<protein>
    <submittedName>
        <fullName evidence="1">Uncharacterized protein</fullName>
    </submittedName>
</protein>
<dbReference type="AlphaFoldDB" id="A0A1M6D5I2"/>
<keyword evidence="2" id="KW-1185">Reference proteome</keyword>
<organism evidence="1 2">
    <name type="scientific">Aquimarina spongiae</name>
    <dbReference type="NCBI Taxonomy" id="570521"/>
    <lineage>
        <taxon>Bacteria</taxon>
        <taxon>Pseudomonadati</taxon>
        <taxon>Bacteroidota</taxon>
        <taxon>Flavobacteriia</taxon>
        <taxon>Flavobacteriales</taxon>
        <taxon>Flavobacteriaceae</taxon>
        <taxon>Aquimarina</taxon>
    </lineage>
</organism>
<sequence>MNHNQILNIEGIQVLQREQTKTIKGGAEDNMVCDWVGSEYICFDVIDVVA</sequence>
<gene>
    <name evidence="1" type="ORF">SAMN04488508_102442</name>
</gene>
<evidence type="ECO:0000313" key="2">
    <source>
        <dbReference type="Proteomes" id="UP000184432"/>
    </source>
</evidence>
<dbReference type="RefSeq" id="WP_170864566.1">
    <property type="nucleotide sequence ID" value="NZ_FQYP01000002.1"/>
</dbReference>
<dbReference type="Proteomes" id="UP000184432">
    <property type="component" value="Unassembled WGS sequence"/>
</dbReference>
<dbReference type="EMBL" id="FQYP01000002">
    <property type="protein sequence ID" value="SHI68391.1"/>
    <property type="molecule type" value="Genomic_DNA"/>
</dbReference>
<name>A0A1M6D5I2_9FLAO</name>